<keyword evidence="2" id="KW-1185">Reference proteome</keyword>
<organism evidence="1 2">
    <name type="scientific">Tardibacter chloracetimidivorans</name>
    <dbReference type="NCBI Taxonomy" id="1921510"/>
    <lineage>
        <taxon>Bacteria</taxon>
        <taxon>Pseudomonadati</taxon>
        <taxon>Pseudomonadota</taxon>
        <taxon>Alphaproteobacteria</taxon>
        <taxon>Sphingomonadales</taxon>
        <taxon>Sphingomonadaceae</taxon>
        <taxon>Tardibacter</taxon>
    </lineage>
</organism>
<gene>
    <name evidence="1" type="ORF">BSL82_00075</name>
</gene>
<dbReference type="AlphaFoldDB" id="A0A1L3ZQI9"/>
<dbReference type="STRING" id="1921510.BSL82_00075"/>
<dbReference type="Proteomes" id="UP000182063">
    <property type="component" value="Chromosome"/>
</dbReference>
<name>A0A1L3ZQI9_9SPHN</name>
<accession>A0A1L3ZQI9</accession>
<evidence type="ECO:0000313" key="2">
    <source>
        <dbReference type="Proteomes" id="UP000182063"/>
    </source>
</evidence>
<reference evidence="2" key="1">
    <citation type="submission" date="2016-11" db="EMBL/GenBank/DDBJ databases">
        <title>Complete Genome Sequence of alachlor-degrading Sphingomonas sp. strain JJ-A5.</title>
        <authorList>
            <person name="Lee H."/>
            <person name="Ka J.-O."/>
        </authorList>
    </citation>
    <scope>NUCLEOTIDE SEQUENCE [LARGE SCALE GENOMIC DNA]</scope>
    <source>
        <strain evidence="2">JJ-A5</strain>
    </source>
</reference>
<sequence length="252" mass="29412">MASVPRFRSLLLVEEKLLEAEYFMRRLARKRSYEHGFELNAFLSAARSVTFLIQKEMSKVPGFAEWWEERRTEMRKDEAMRFFLDLRNYSQKEGRVSILGQGSTTRRSSHWFASGQIIVPECLREVEVADACRMHLARLARLTLQLADAFPAWSCPHRALTPDGIRTLALDLDDLDVALGYEHGFSNIDGFSLEDRLGILRRHFDDVDFDEILRLSKLRPRRLRARDEPDGFFRAFHANLRARMHPPRDDDA</sequence>
<proteinExistence type="predicted"/>
<dbReference type="KEGG" id="sphj:BSL82_00075"/>
<evidence type="ECO:0000313" key="1">
    <source>
        <dbReference type="EMBL" id="API57891.1"/>
    </source>
</evidence>
<dbReference type="EMBL" id="CP018221">
    <property type="protein sequence ID" value="API57891.1"/>
    <property type="molecule type" value="Genomic_DNA"/>
</dbReference>
<protein>
    <submittedName>
        <fullName evidence="1">Uncharacterized protein</fullName>
    </submittedName>
</protein>